<name>A0A127FAP7_STEDE</name>
<dbReference type="InterPro" id="IPR020103">
    <property type="entry name" value="PsdUridine_synth_cat_dom_sf"/>
</dbReference>
<dbReference type="Proteomes" id="UP000070250">
    <property type="component" value="Chromosome"/>
</dbReference>
<comment type="function">
    <text evidence="4">Formation of pseudouridine at positions 38, 39 and 40 in the anticodon stem and loop of transfer RNAs.</text>
</comment>
<dbReference type="PATRIC" id="fig|465721.4.peg.2200"/>
<feature type="binding site" evidence="4 6">
    <location>
        <position position="110"/>
    </location>
    <ligand>
        <name>substrate</name>
    </ligand>
</feature>
<dbReference type="RefSeq" id="WP_066920976.1">
    <property type="nucleotide sequence ID" value="NZ_CP011971.1"/>
</dbReference>
<feature type="active site" description="Nucleophile" evidence="4 5">
    <location>
        <position position="52"/>
    </location>
</feature>
<evidence type="ECO:0000256" key="5">
    <source>
        <dbReference type="PIRSR" id="PIRSR001430-1"/>
    </source>
</evidence>
<evidence type="ECO:0000256" key="2">
    <source>
        <dbReference type="ARBA" id="ARBA00022694"/>
    </source>
</evidence>
<comment type="caution">
    <text evidence="4">Lacks conserved residue(s) required for the propagation of feature annotation.</text>
</comment>
<dbReference type="InterPro" id="IPR020094">
    <property type="entry name" value="TruA/RsuA/RluB/E/F_N"/>
</dbReference>
<evidence type="ECO:0000313" key="9">
    <source>
        <dbReference type="EMBL" id="AMN47494.1"/>
    </source>
</evidence>
<dbReference type="GO" id="GO:0160147">
    <property type="term" value="F:tRNA pseudouridine(38-40) synthase activity"/>
    <property type="evidence" value="ECO:0007669"/>
    <property type="project" value="UniProtKB-EC"/>
</dbReference>
<evidence type="ECO:0000259" key="8">
    <source>
        <dbReference type="Pfam" id="PF01416"/>
    </source>
</evidence>
<dbReference type="NCBIfam" id="TIGR00071">
    <property type="entry name" value="hisT_truA"/>
    <property type="match status" value="1"/>
</dbReference>
<sequence>MTRIALGLEYDGSAFAGWQSQAHALGVQSVVEAALSRIADHAVHVTAAGRTDAGVHAVCQVVHFDTTSSRSERGWVRGTTAYLPAQISVLWAREVPDAFHARYSAQARRYLYVILNRNARPALAAQRVCWVRDPLDTARMQAGARHLLGEHDFSSFRAAQCQSRTPLRRLYEIQVQRRGELVLLTVCANAFLHHMVRNIAGVLIAIGTGERSPEWAAEVLAARDRTRGGVTAVASGLYLAGVRYASALQLPSEPADILGGVAGSS</sequence>
<dbReference type="PANTHER" id="PTHR11142:SF0">
    <property type="entry name" value="TRNA PSEUDOURIDINE SYNTHASE-LIKE 1"/>
    <property type="match status" value="1"/>
</dbReference>
<reference evidence="9 10" key="1">
    <citation type="submission" date="2015-06" db="EMBL/GenBank/DDBJ databases">
        <title>A Comprehensive Approach to Explore the Metabolic and Phylogenetic Diversity of Bacterial Steroid Degradation in the Environment: Testosterone as an Example.</title>
        <authorList>
            <person name="Yang F.-C."/>
            <person name="Chen Y.-L."/>
            <person name="Yu C.-P."/>
            <person name="Tang S.-L."/>
            <person name="Wang P.-H."/>
            <person name="Ismail W."/>
            <person name="Wang C.-H."/>
            <person name="Yang C.-Y."/>
            <person name="Chiang Y.-R."/>
        </authorList>
    </citation>
    <scope>NUCLEOTIDE SEQUENCE [LARGE SCALE GENOMIC DNA]</scope>
    <source>
        <strain evidence="9 10">DSM 18526</strain>
    </source>
</reference>
<dbReference type="InterPro" id="IPR001406">
    <property type="entry name" value="PsdUridine_synth_TruA"/>
</dbReference>
<evidence type="ECO:0000256" key="4">
    <source>
        <dbReference type="HAMAP-Rule" id="MF_00171"/>
    </source>
</evidence>
<comment type="catalytic activity">
    <reaction evidence="4 7">
        <text>uridine(38/39/40) in tRNA = pseudouridine(38/39/40) in tRNA</text>
        <dbReference type="Rhea" id="RHEA:22376"/>
        <dbReference type="Rhea" id="RHEA-COMP:10085"/>
        <dbReference type="Rhea" id="RHEA-COMP:10087"/>
        <dbReference type="ChEBI" id="CHEBI:65314"/>
        <dbReference type="ChEBI" id="CHEBI:65315"/>
        <dbReference type="EC" id="5.4.99.12"/>
    </reaction>
</comment>
<dbReference type="KEGG" id="sdf:ACG33_10370"/>
<dbReference type="OrthoDB" id="9811823at2"/>
<gene>
    <name evidence="4" type="primary">truA</name>
    <name evidence="9" type="ORF">ACG33_10370</name>
</gene>
<feature type="domain" description="Pseudouridine synthase I TruA alpha/beta" evidence="8">
    <location>
        <begin position="144"/>
        <end position="244"/>
    </location>
</feature>
<dbReference type="HAMAP" id="MF_00171">
    <property type="entry name" value="TruA"/>
    <property type="match status" value="1"/>
</dbReference>
<evidence type="ECO:0000256" key="7">
    <source>
        <dbReference type="RuleBase" id="RU003792"/>
    </source>
</evidence>
<dbReference type="EMBL" id="CP011971">
    <property type="protein sequence ID" value="AMN47494.1"/>
    <property type="molecule type" value="Genomic_DNA"/>
</dbReference>
<evidence type="ECO:0000313" key="10">
    <source>
        <dbReference type="Proteomes" id="UP000070250"/>
    </source>
</evidence>
<feature type="domain" description="Pseudouridine synthase I TruA alpha/beta" evidence="8">
    <location>
        <begin position="9"/>
        <end position="104"/>
    </location>
</feature>
<dbReference type="CDD" id="cd02570">
    <property type="entry name" value="PseudoU_synth_EcTruA"/>
    <property type="match status" value="1"/>
</dbReference>
<comment type="subunit">
    <text evidence="4">Homodimer.</text>
</comment>
<dbReference type="Gene3D" id="3.30.70.660">
    <property type="entry name" value="Pseudouridine synthase I, catalytic domain, C-terminal subdomain"/>
    <property type="match status" value="1"/>
</dbReference>
<proteinExistence type="inferred from homology"/>
<dbReference type="AlphaFoldDB" id="A0A127FAP7"/>
<protein>
    <recommendedName>
        <fullName evidence="4">tRNA pseudouridine synthase A</fullName>
        <ecNumber evidence="4">5.4.99.12</ecNumber>
    </recommendedName>
    <alternativeName>
        <fullName evidence="4">tRNA pseudouridine(38-40) synthase</fullName>
    </alternativeName>
    <alternativeName>
        <fullName evidence="4">tRNA pseudouridylate synthase I</fullName>
    </alternativeName>
    <alternativeName>
        <fullName evidence="4">tRNA-uridine isomerase I</fullName>
    </alternativeName>
</protein>
<dbReference type="FunFam" id="3.30.70.580:FF:000001">
    <property type="entry name" value="tRNA pseudouridine synthase A"/>
    <property type="match status" value="1"/>
</dbReference>
<dbReference type="InterPro" id="IPR020097">
    <property type="entry name" value="PsdUridine_synth_TruA_a/b_dom"/>
</dbReference>
<dbReference type="PANTHER" id="PTHR11142">
    <property type="entry name" value="PSEUDOURIDYLATE SYNTHASE"/>
    <property type="match status" value="1"/>
</dbReference>
<dbReference type="PIRSF" id="PIRSF001430">
    <property type="entry name" value="tRNA_psdUrid_synth"/>
    <property type="match status" value="1"/>
</dbReference>
<dbReference type="SUPFAM" id="SSF55120">
    <property type="entry name" value="Pseudouridine synthase"/>
    <property type="match status" value="1"/>
</dbReference>
<evidence type="ECO:0000256" key="3">
    <source>
        <dbReference type="ARBA" id="ARBA00023235"/>
    </source>
</evidence>
<keyword evidence="2 4" id="KW-0819">tRNA processing</keyword>
<evidence type="ECO:0000256" key="1">
    <source>
        <dbReference type="ARBA" id="ARBA00009375"/>
    </source>
</evidence>
<dbReference type="STRING" id="465721.ACG33_10370"/>
<organism evidence="9 10">
    <name type="scientific">Steroidobacter denitrificans</name>
    <dbReference type="NCBI Taxonomy" id="465721"/>
    <lineage>
        <taxon>Bacteria</taxon>
        <taxon>Pseudomonadati</taxon>
        <taxon>Pseudomonadota</taxon>
        <taxon>Gammaproteobacteria</taxon>
        <taxon>Steroidobacterales</taxon>
        <taxon>Steroidobacteraceae</taxon>
        <taxon>Steroidobacter</taxon>
    </lineage>
</organism>
<dbReference type="GO" id="GO:0003723">
    <property type="term" value="F:RNA binding"/>
    <property type="evidence" value="ECO:0007669"/>
    <property type="project" value="InterPro"/>
</dbReference>
<dbReference type="GO" id="GO:0031119">
    <property type="term" value="P:tRNA pseudouridine synthesis"/>
    <property type="evidence" value="ECO:0007669"/>
    <property type="project" value="UniProtKB-UniRule"/>
</dbReference>
<keyword evidence="3 4" id="KW-0413">Isomerase</keyword>
<accession>A0A127FAP7</accession>
<dbReference type="Pfam" id="PF01416">
    <property type="entry name" value="PseudoU_synth_1"/>
    <property type="match status" value="2"/>
</dbReference>
<dbReference type="EC" id="5.4.99.12" evidence="4"/>
<evidence type="ECO:0000256" key="6">
    <source>
        <dbReference type="PIRSR" id="PIRSR001430-2"/>
    </source>
</evidence>
<comment type="similarity">
    <text evidence="1 4 7">Belongs to the tRNA pseudouridine synthase TruA family.</text>
</comment>
<dbReference type="Gene3D" id="3.30.70.580">
    <property type="entry name" value="Pseudouridine synthase I, catalytic domain, N-terminal subdomain"/>
    <property type="match status" value="1"/>
</dbReference>
<dbReference type="InterPro" id="IPR020095">
    <property type="entry name" value="PsdUridine_synth_TruA_C"/>
</dbReference>
<keyword evidence="10" id="KW-1185">Reference proteome</keyword>